<dbReference type="OMA" id="HYGLWCD"/>
<organism evidence="7 8">
    <name type="scientific">Spizellomyces punctatus (strain DAOM BR117)</name>
    <dbReference type="NCBI Taxonomy" id="645134"/>
    <lineage>
        <taxon>Eukaryota</taxon>
        <taxon>Fungi</taxon>
        <taxon>Fungi incertae sedis</taxon>
        <taxon>Chytridiomycota</taxon>
        <taxon>Chytridiomycota incertae sedis</taxon>
        <taxon>Chytridiomycetes</taxon>
        <taxon>Spizellomycetales</taxon>
        <taxon>Spizellomycetaceae</taxon>
        <taxon>Spizellomyces</taxon>
    </lineage>
</organism>
<evidence type="ECO:0000256" key="4">
    <source>
        <dbReference type="ARBA" id="ARBA00040604"/>
    </source>
</evidence>
<dbReference type="STRING" id="645134.A0A0L0HV23"/>
<name>A0A0L0HV23_SPIPD</name>
<accession>A0A0L0HV23</accession>
<evidence type="ECO:0000256" key="2">
    <source>
        <dbReference type="ARBA" id="ARBA00009540"/>
    </source>
</evidence>
<keyword evidence="3" id="KW-0496">Mitochondrion</keyword>
<gene>
    <name evidence="7" type="ORF">SPPG_08846</name>
</gene>
<dbReference type="GO" id="GO:0005739">
    <property type="term" value="C:mitochondrion"/>
    <property type="evidence" value="ECO:0007669"/>
    <property type="project" value="UniProtKB-SubCell"/>
</dbReference>
<dbReference type="Proteomes" id="UP000053201">
    <property type="component" value="Unassembled WGS sequence"/>
</dbReference>
<reference evidence="7 8" key="1">
    <citation type="submission" date="2009-08" db="EMBL/GenBank/DDBJ databases">
        <title>The Genome Sequence of Spizellomyces punctatus strain DAOM BR117.</title>
        <authorList>
            <consortium name="The Broad Institute Genome Sequencing Platform"/>
            <person name="Russ C."/>
            <person name="Cuomo C."/>
            <person name="Shea T."/>
            <person name="Young S.K."/>
            <person name="Zeng Q."/>
            <person name="Koehrsen M."/>
            <person name="Haas B."/>
            <person name="Borodovsky M."/>
            <person name="Guigo R."/>
            <person name="Alvarado L."/>
            <person name="Berlin A."/>
            <person name="Bochicchio J."/>
            <person name="Borenstein D."/>
            <person name="Chapman S."/>
            <person name="Chen Z."/>
            <person name="Engels R."/>
            <person name="Freedman E."/>
            <person name="Gellesch M."/>
            <person name="Goldberg J."/>
            <person name="Griggs A."/>
            <person name="Gujja S."/>
            <person name="Heiman D."/>
            <person name="Hepburn T."/>
            <person name="Howarth C."/>
            <person name="Jen D."/>
            <person name="Larson L."/>
            <person name="Lewis B."/>
            <person name="Mehta T."/>
            <person name="Park D."/>
            <person name="Pearson M."/>
            <person name="Roberts A."/>
            <person name="Saif S."/>
            <person name="Shenoy N."/>
            <person name="Sisk P."/>
            <person name="Stolte C."/>
            <person name="Sykes S."/>
            <person name="Thomson T."/>
            <person name="Walk T."/>
            <person name="White J."/>
            <person name="Yandava C."/>
            <person name="Burger G."/>
            <person name="Gray M.W."/>
            <person name="Holland P.W.H."/>
            <person name="King N."/>
            <person name="Lang F.B.F."/>
            <person name="Roger A.J."/>
            <person name="Ruiz-Trillo I."/>
            <person name="Lander E."/>
            <person name="Nusbaum C."/>
        </authorList>
    </citation>
    <scope>NUCLEOTIDE SEQUENCE [LARGE SCALE GENOMIC DNA]</scope>
    <source>
        <strain evidence="7 8">DAOM BR117</strain>
    </source>
</reference>
<evidence type="ECO:0000313" key="8">
    <source>
        <dbReference type="Proteomes" id="UP000053201"/>
    </source>
</evidence>
<evidence type="ECO:0000256" key="3">
    <source>
        <dbReference type="ARBA" id="ARBA00023128"/>
    </source>
</evidence>
<dbReference type="PANTHER" id="PTHR23354">
    <property type="entry name" value="NUCLEOLAR PROTEIN 7/ESTROGEN RECEPTOR COACTIVATOR-RELATED"/>
    <property type="match status" value="1"/>
</dbReference>
<evidence type="ECO:0000256" key="1">
    <source>
        <dbReference type="ARBA" id="ARBA00004173"/>
    </source>
</evidence>
<dbReference type="InterPro" id="IPR006571">
    <property type="entry name" value="TLDc_dom"/>
</dbReference>
<dbReference type="InParanoid" id="A0A0L0HV23"/>
<dbReference type="EMBL" id="KQ257450">
    <property type="protein sequence ID" value="KND04719.1"/>
    <property type="molecule type" value="Genomic_DNA"/>
</dbReference>
<dbReference type="AlphaFoldDB" id="A0A0L0HV23"/>
<proteinExistence type="inferred from homology"/>
<keyword evidence="8" id="KW-1185">Reference proteome</keyword>
<dbReference type="GeneID" id="27691971"/>
<dbReference type="GO" id="GO:0005634">
    <property type="term" value="C:nucleus"/>
    <property type="evidence" value="ECO:0007669"/>
    <property type="project" value="TreeGrafter"/>
</dbReference>
<dbReference type="PROSITE" id="PS51886">
    <property type="entry name" value="TLDC"/>
    <property type="match status" value="1"/>
</dbReference>
<dbReference type="VEuPathDB" id="FungiDB:SPPG_08846"/>
<comment type="subcellular location">
    <subcellularLocation>
        <location evidence="1">Mitochondrion</location>
    </subcellularLocation>
</comment>
<dbReference type="GO" id="GO:0006979">
    <property type="term" value="P:response to oxidative stress"/>
    <property type="evidence" value="ECO:0007669"/>
    <property type="project" value="TreeGrafter"/>
</dbReference>
<dbReference type="OrthoDB" id="26679at2759"/>
<dbReference type="RefSeq" id="XP_016612758.1">
    <property type="nucleotide sequence ID" value="XM_016756986.1"/>
</dbReference>
<feature type="domain" description="TLDc" evidence="6">
    <location>
        <begin position="41"/>
        <end position="206"/>
    </location>
</feature>
<dbReference type="SMART" id="SM00584">
    <property type="entry name" value="TLDc"/>
    <property type="match status" value="1"/>
</dbReference>
<evidence type="ECO:0000313" key="7">
    <source>
        <dbReference type="EMBL" id="KND04719.1"/>
    </source>
</evidence>
<evidence type="ECO:0000259" key="6">
    <source>
        <dbReference type="PROSITE" id="PS51886"/>
    </source>
</evidence>
<sequence length="207" mass="22870">MGSPGQMNNESSITSALSPIWDTSQQPRPVQLLGRSEDTDIILTEQMAEQIRPHLPPFLRESTKWELLYATDQHGISLATLFRLVTGPALLVLEDTHGRIMGAFASETLGMRKGYYGNGSSFLWRLNERDNVTVYLSTGKNDYYILSETGASVAFGGGTGAFGLWLDDQLQRGHTSTCTTYDNEPLTGTAYGSDFECVGVQVWGFQW</sequence>
<feature type="region of interest" description="Disordered" evidence="5">
    <location>
        <begin position="1"/>
        <end position="20"/>
    </location>
</feature>
<dbReference type="eggNOG" id="KOG2372">
    <property type="taxonomic scope" value="Eukaryota"/>
</dbReference>
<dbReference type="Pfam" id="PF07534">
    <property type="entry name" value="TLD"/>
    <property type="match status" value="1"/>
</dbReference>
<comment type="similarity">
    <text evidence="2">Belongs to the OXR1 family.</text>
</comment>
<protein>
    <recommendedName>
        <fullName evidence="4">Oxidation resistance protein 1</fullName>
    </recommendedName>
</protein>
<dbReference type="PANTHER" id="PTHR23354:SF62">
    <property type="entry name" value="MUSTARD, ISOFORM V"/>
    <property type="match status" value="1"/>
</dbReference>
<dbReference type="FunCoup" id="A0A0L0HV23">
    <property type="interactions" value="180"/>
</dbReference>
<evidence type="ECO:0000256" key="5">
    <source>
        <dbReference type="SAM" id="MobiDB-lite"/>
    </source>
</evidence>